<dbReference type="InterPro" id="IPR018300">
    <property type="entry name" value="Aminotrans_IV_CS"/>
</dbReference>
<dbReference type="Proteomes" id="UP000011717">
    <property type="component" value="Unassembled WGS sequence"/>
</dbReference>
<dbReference type="RefSeq" id="WP_008602693.1">
    <property type="nucleotide sequence ID" value="NZ_AMRV01000007.1"/>
</dbReference>
<evidence type="ECO:0000256" key="2">
    <source>
        <dbReference type="ARBA" id="ARBA00009320"/>
    </source>
</evidence>
<comment type="similarity">
    <text evidence="2 5">Belongs to the class-IV pyridoxal-phosphate-dependent aminotransferase family.</text>
</comment>
<evidence type="ECO:0000256" key="6">
    <source>
        <dbReference type="RuleBase" id="RU004516"/>
    </source>
</evidence>
<dbReference type="Pfam" id="PF01063">
    <property type="entry name" value="Aminotran_4"/>
    <property type="match status" value="1"/>
</dbReference>
<accession>M2U3C9</accession>
<dbReference type="PANTHER" id="PTHR11236">
    <property type="entry name" value="AMINOBENZOATE/ANTHRANILATE SYNTHASE"/>
    <property type="match status" value="1"/>
</dbReference>
<dbReference type="SUPFAM" id="SSF56752">
    <property type="entry name" value="D-aminoacid aminotransferase-like PLP-dependent enzymes"/>
    <property type="match status" value="1"/>
</dbReference>
<dbReference type="Pfam" id="PF00425">
    <property type="entry name" value="Chorismate_bind"/>
    <property type="match status" value="1"/>
</dbReference>
<dbReference type="AlphaFoldDB" id="M2U3C9"/>
<reference evidence="8 9" key="1">
    <citation type="journal article" date="2013" name="Genome Announc.">
        <title>Draft Genome Sequence of Strain JLT2015T, Belonging to the Family Sphingomonadaceae of the Alphaproteobacteria.</title>
        <authorList>
            <person name="Tang K."/>
            <person name="Liu K."/>
            <person name="Li S."/>
            <person name="Jiao N."/>
        </authorList>
    </citation>
    <scope>NUCLEOTIDE SEQUENCE [LARGE SCALE GENOMIC DNA]</scope>
    <source>
        <strain evidence="8 9">JLT2015</strain>
    </source>
</reference>
<dbReference type="GO" id="GO:0000162">
    <property type="term" value="P:L-tryptophan biosynthetic process"/>
    <property type="evidence" value="ECO:0007669"/>
    <property type="project" value="TreeGrafter"/>
</dbReference>
<dbReference type="SUPFAM" id="SSF56322">
    <property type="entry name" value="ADC synthase"/>
    <property type="match status" value="1"/>
</dbReference>
<gene>
    <name evidence="8" type="ORF">C725_2144</name>
</gene>
<dbReference type="PRINTS" id="PR00095">
    <property type="entry name" value="ANTSNTHASEI"/>
</dbReference>
<evidence type="ECO:0000313" key="9">
    <source>
        <dbReference type="Proteomes" id="UP000011717"/>
    </source>
</evidence>
<dbReference type="InterPro" id="IPR015890">
    <property type="entry name" value="Chorismate_C"/>
</dbReference>
<evidence type="ECO:0000256" key="1">
    <source>
        <dbReference type="ARBA" id="ARBA00001933"/>
    </source>
</evidence>
<dbReference type="Gene3D" id="3.60.120.10">
    <property type="entry name" value="Anthranilate synthase"/>
    <property type="match status" value="1"/>
</dbReference>
<dbReference type="PANTHER" id="PTHR11236:SF50">
    <property type="entry name" value="AMINODEOXYCHORISMATE SYNTHASE COMPONENT 1"/>
    <property type="match status" value="1"/>
</dbReference>
<proteinExistence type="inferred from homology"/>
<dbReference type="EMBL" id="AMRV01000007">
    <property type="protein sequence ID" value="EMD82423.1"/>
    <property type="molecule type" value="Genomic_DNA"/>
</dbReference>
<evidence type="ECO:0000256" key="4">
    <source>
        <dbReference type="ARBA" id="ARBA00022898"/>
    </source>
</evidence>
<keyword evidence="9" id="KW-1185">Reference proteome</keyword>
<comment type="cofactor">
    <cofactor evidence="1 6">
        <name>pyridoxal 5'-phosphate</name>
        <dbReference type="ChEBI" id="CHEBI:597326"/>
    </cofactor>
</comment>
<dbReference type="InterPro" id="IPR043132">
    <property type="entry name" value="BCAT-like_C"/>
</dbReference>
<dbReference type="Gene3D" id="3.30.470.10">
    <property type="match status" value="1"/>
</dbReference>
<dbReference type="OrthoDB" id="9803598at2"/>
<evidence type="ECO:0000313" key="8">
    <source>
        <dbReference type="EMBL" id="EMD82423.1"/>
    </source>
</evidence>
<dbReference type="InterPro" id="IPR043131">
    <property type="entry name" value="BCAT-like_N"/>
</dbReference>
<dbReference type="InterPro" id="IPR005801">
    <property type="entry name" value="ADC_synthase"/>
</dbReference>
<dbReference type="InterPro" id="IPR001544">
    <property type="entry name" value="Aminotrans_IV"/>
</dbReference>
<organism evidence="8 9">
    <name type="scientific">Pacificimonas flava</name>
    <dbReference type="NCBI Taxonomy" id="1234595"/>
    <lineage>
        <taxon>Bacteria</taxon>
        <taxon>Pseudomonadati</taxon>
        <taxon>Pseudomonadota</taxon>
        <taxon>Alphaproteobacteria</taxon>
        <taxon>Sphingomonadales</taxon>
        <taxon>Sphingosinicellaceae</taxon>
        <taxon>Pacificimonas</taxon>
    </lineage>
</organism>
<name>M2U3C9_9SPHN</name>
<sequence length="595" mass="65079">MLIDPARPFLLFDDARPSGSVRAFQDASARLEAYDLADVNAVLAEARRESARGRYIAGCLAYEAGGAFEPRMAGTQAPGPLVSLGIYEREHRGDWEEIAAYVRGREAEIRDLRPQVERARYEQSFRRILEYIGAGDIYQANLTFPVSGSAKGHPLALYDRLRRTQQMPFGALMRGEDRSWVLSASPELFFGVRRGRVTARPMKGTARRRPLPADDLAARRELAADPKNRAENLMITDLIRNDLSRIAAPGSVEVHGAFAVESYPTVHQMVTTVKAKLAEGRDAFDVLAAMFPCGSITGAPKVRAAQIIDEVEAGPRGLYTGSLCWFAPTGDACASVAIRTAVLEGKRPDAAAARFRMGVGAGIVADSRADAEWNETLDKAAFLTCRSRPFHLIETMRFDPQEGVVRLALHMMRLEASAKRLGFTVSTHAIGNLLQAATGRLMSARRVRLVLARDGTHAVHIGPLPEGRGPLRAALFPLPVEPDDIRLYHKTSDREFYDTARRASQADEVVFVRPDGLLTEGSFTNLFVKRGDIFLTPPAKRGLLPGVLRGEMLQSGLAHEADLTPDDLTAGEVFLGNSLRGLMRVSDVARAKGQA</sequence>
<dbReference type="InterPro" id="IPR036038">
    <property type="entry name" value="Aminotransferase-like"/>
</dbReference>
<dbReference type="PROSITE" id="PS00770">
    <property type="entry name" value="AA_TRANSFER_CLASS_4"/>
    <property type="match status" value="1"/>
</dbReference>
<dbReference type="GO" id="GO:0046820">
    <property type="term" value="F:4-amino-4-deoxychorismate synthase activity"/>
    <property type="evidence" value="ECO:0007669"/>
    <property type="project" value="TreeGrafter"/>
</dbReference>
<dbReference type="Gene3D" id="3.20.10.10">
    <property type="entry name" value="D-amino Acid Aminotransferase, subunit A, domain 2"/>
    <property type="match status" value="1"/>
</dbReference>
<dbReference type="InterPro" id="IPR019999">
    <property type="entry name" value="Anth_synth_I-like"/>
</dbReference>
<dbReference type="InterPro" id="IPR005802">
    <property type="entry name" value="ADC_synth_comp_1"/>
</dbReference>
<dbReference type="GO" id="GO:0009396">
    <property type="term" value="P:folic acid-containing compound biosynthetic process"/>
    <property type="evidence" value="ECO:0007669"/>
    <property type="project" value="InterPro"/>
</dbReference>
<evidence type="ECO:0000256" key="3">
    <source>
        <dbReference type="ARBA" id="ARBA00014472"/>
    </source>
</evidence>
<dbReference type="NCBIfam" id="TIGR00553">
    <property type="entry name" value="pabB"/>
    <property type="match status" value="1"/>
</dbReference>
<protein>
    <recommendedName>
        <fullName evidence="3">Probable branched-chain-amino-acid aminotransferase</fullName>
    </recommendedName>
</protein>
<feature type="domain" description="Chorismate-utilising enzyme C-terminal" evidence="7">
    <location>
        <begin position="118"/>
        <end position="379"/>
    </location>
</feature>
<comment type="caution">
    <text evidence="8">The sequence shown here is derived from an EMBL/GenBank/DDBJ whole genome shotgun (WGS) entry which is preliminary data.</text>
</comment>
<evidence type="ECO:0000259" key="7">
    <source>
        <dbReference type="Pfam" id="PF00425"/>
    </source>
</evidence>
<dbReference type="PATRIC" id="fig|1234595.3.peg.2147"/>
<evidence type="ECO:0000256" key="5">
    <source>
        <dbReference type="RuleBase" id="RU004106"/>
    </source>
</evidence>
<keyword evidence="4 6" id="KW-0663">Pyridoxal phosphate</keyword>